<dbReference type="Proteomes" id="UP000316726">
    <property type="component" value="Chromosome 6"/>
</dbReference>
<evidence type="ECO:0000313" key="1">
    <source>
        <dbReference type="EMBL" id="QDZ21764.1"/>
    </source>
</evidence>
<reference evidence="1 2" key="1">
    <citation type="submission" date="2018-07" db="EMBL/GenBank/DDBJ databases">
        <title>The complete nuclear genome of the prasinophyte Chloropicon primus (CCMP1205).</title>
        <authorList>
            <person name="Pombert J.-F."/>
            <person name="Otis C."/>
            <person name="Turmel M."/>
            <person name="Lemieux C."/>
        </authorList>
    </citation>
    <scope>NUCLEOTIDE SEQUENCE [LARGE SCALE GENOMIC DNA]</scope>
    <source>
        <strain evidence="1 2">CCMP1205</strain>
    </source>
</reference>
<organism evidence="1 2">
    <name type="scientific">Chloropicon primus</name>
    <dbReference type="NCBI Taxonomy" id="1764295"/>
    <lineage>
        <taxon>Eukaryota</taxon>
        <taxon>Viridiplantae</taxon>
        <taxon>Chlorophyta</taxon>
        <taxon>Chloropicophyceae</taxon>
        <taxon>Chloropicales</taxon>
        <taxon>Chloropicaceae</taxon>
        <taxon>Chloropicon</taxon>
    </lineage>
</organism>
<accession>A0A5B8MP29</accession>
<protein>
    <submittedName>
        <fullName evidence="1">Uncharacterized protein</fullName>
    </submittedName>
</protein>
<evidence type="ECO:0000313" key="2">
    <source>
        <dbReference type="Proteomes" id="UP000316726"/>
    </source>
</evidence>
<dbReference type="EMBL" id="CP031039">
    <property type="protein sequence ID" value="QDZ21764.1"/>
    <property type="molecule type" value="Genomic_DNA"/>
</dbReference>
<sequence>MGKSPEKQGVGRVGWLDTQKSNVIRETIEKEDKIRHKFIRAHSQLNPEDFQETESVATTTLSSVFPQPEKHWSTELSKYLWRNCNPGYILKTQNVPSTTKEHFSYDEEEVQFYKENGLLGKVHNRRRDDFTKYLESSARYKLLMKKGGR</sequence>
<proteinExistence type="predicted"/>
<gene>
    <name evidence="1" type="ORF">A3770_06p42820</name>
</gene>
<keyword evidence="2" id="KW-1185">Reference proteome</keyword>
<dbReference type="AlphaFoldDB" id="A0A5B8MP29"/>
<dbReference type="OrthoDB" id="567516at2759"/>
<name>A0A5B8MP29_9CHLO</name>